<comment type="subcellular location">
    <subcellularLocation>
        <location evidence="1 10">Cytoplasm</location>
    </subcellularLocation>
</comment>
<evidence type="ECO:0000313" key="15">
    <source>
        <dbReference type="EMBL" id="PTF14346.1"/>
    </source>
</evidence>
<keyword evidence="4 10" id="KW-0132">Cell division</keyword>
<dbReference type="OrthoDB" id="9801717at2"/>
<dbReference type="InterPro" id="IPR011931">
    <property type="entry name" value="Recomb_XerC"/>
</dbReference>
<evidence type="ECO:0000256" key="3">
    <source>
        <dbReference type="ARBA" id="ARBA00022490"/>
    </source>
</evidence>
<dbReference type="PROSITE" id="PS51900">
    <property type="entry name" value="CB"/>
    <property type="match status" value="1"/>
</dbReference>
<dbReference type="NCBIfam" id="NF040815">
    <property type="entry name" value="recomb_XerA_Arch"/>
    <property type="match status" value="1"/>
</dbReference>
<dbReference type="SUPFAM" id="SSF56349">
    <property type="entry name" value="DNA breaking-rejoining enzymes"/>
    <property type="match status" value="1"/>
</dbReference>
<feature type="active site" evidence="10">
    <location>
        <position position="145"/>
    </location>
</feature>
<dbReference type="GO" id="GO:0007059">
    <property type="term" value="P:chromosome segregation"/>
    <property type="evidence" value="ECO:0007669"/>
    <property type="project" value="UniProtKB-UniRule"/>
</dbReference>
<dbReference type="GeneID" id="48888165"/>
<evidence type="ECO:0000313" key="14">
    <source>
        <dbReference type="EMBL" id="PTE74180.1"/>
    </source>
</evidence>
<proteinExistence type="inferred from homology"/>
<dbReference type="GO" id="GO:0009037">
    <property type="term" value="F:tyrosine-based site-specific recombinase activity"/>
    <property type="evidence" value="ECO:0007669"/>
    <property type="project" value="UniProtKB-UniRule"/>
</dbReference>
<dbReference type="Pfam" id="PF00589">
    <property type="entry name" value="Phage_integrase"/>
    <property type="match status" value="1"/>
</dbReference>
<evidence type="ECO:0000256" key="5">
    <source>
        <dbReference type="ARBA" id="ARBA00022829"/>
    </source>
</evidence>
<evidence type="ECO:0000256" key="8">
    <source>
        <dbReference type="ARBA" id="ARBA00023172"/>
    </source>
</evidence>
<dbReference type="PROSITE" id="PS51898">
    <property type="entry name" value="TYR_RECOMBINASE"/>
    <property type="match status" value="1"/>
</dbReference>
<evidence type="ECO:0000256" key="10">
    <source>
        <dbReference type="HAMAP-Rule" id="MF_01808"/>
    </source>
</evidence>
<dbReference type="InterPro" id="IPR023009">
    <property type="entry name" value="Tyrosine_recombinase_XerC/XerD"/>
</dbReference>
<evidence type="ECO:0000256" key="1">
    <source>
        <dbReference type="ARBA" id="ARBA00004496"/>
    </source>
</evidence>
<evidence type="ECO:0000256" key="2">
    <source>
        <dbReference type="ARBA" id="ARBA00006657"/>
    </source>
</evidence>
<keyword evidence="16" id="KW-1185">Reference proteome</keyword>
<dbReference type="InterPro" id="IPR011010">
    <property type="entry name" value="DNA_brk_join_enz"/>
</dbReference>
<evidence type="ECO:0000256" key="7">
    <source>
        <dbReference type="ARBA" id="ARBA00023125"/>
    </source>
</evidence>
<keyword evidence="5 10" id="KW-0159">Chromosome partition</keyword>
<dbReference type="InterPro" id="IPR050090">
    <property type="entry name" value="Tyrosine_recombinase_XerCD"/>
</dbReference>
<feature type="domain" description="Core-binding (CB)" evidence="13">
    <location>
        <begin position="1"/>
        <end position="84"/>
    </location>
</feature>
<dbReference type="GO" id="GO:0051301">
    <property type="term" value="P:cell division"/>
    <property type="evidence" value="ECO:0007669"/>
    <property type="project" value="UniProtKB-UniRule"/>
</dbReference>
<dbReference type="CDD" id="cd00798">
    <property type="entry name" value="INT_XerDC_C"/>
    <property type="match status" value="1"/>
</dbReference>
<dbReference type="PANTHER" id="PTHR30349">
    <property type="entry name" value="PHAGE INTEGRASE-RELATED"/>
    <property type="match status" value="1"/>
</dbReference>
<dbReference type="GO" id="GO:0005737">
    <property type="term" value="C:cytoplasm"/>
    <property type="evidence" value="ECO:0007669"/>
    <property type="project" value="UniProtKB-SubCell"/>
</dbReference>
<dbReference type="InterPro" id="IPR004107">
    <property type="entry name" value="Integrase_SAM-like_N"/>
</dbReference>
<dbReference type="Proteomes" id="UP000242547">
    <property type="component" value="Unassembled WGS sequence"/>
</dbReference>
<dbReference type="HAMAP" id="MF_01808">
    <property type="entry name" value="Recomb_XerC_XerD"/>
    <property type="match status" value="1"/>
</dbReference>
<evidence type="ECO:0000256" key="11">
    <source>
        <dbReference type="NCBIfam" id="TIGR02224"/>
    </source>
</evidence>
<reference evidence="16 17" key="1">
    <citation type="journal article" date="2016" name="Front. Microbiol.">
        <title>Comprehensive Phylogenetic Analysis of Bovine Non-aureus Staphylococci Species Based on Whole-Genome Sequencing.</title>
        <authorList>
            <person name="Naushad S."/>
            <person name="Barkema H.W."/>
            <person name="Luby C."/>
            <person name="Condas L.A."/>
            <person name="Nobrega D.B."/>
            <person name="Carson D.A."/>
            <person name="De Buck J."/>
        </authorList>
    </citation>
    <scope>NUCLEOTIDE SEQUENCE [LARGE SCALE GENOMIC DNA]</scope>
    <source>
        <strain evidence="15 16">SNUC 1409</strain>
        <strain evidence="14 17">SNUC 761</strain>
    </source>
</reference>
<dbReference type="InterPro" id="IPR002104">
    <property type="entry name" value="Integrase_catalytic"/>
</dbReference>
<evidence type="ECO:0000259" key="12">
    <source>
        <dbReference type="PROSITE" id="PS51898"/>
    </source>
</evidence>
<accession>A0A2K4DPF5</accession>
<dbReference type="SUPFAM" id="SSF47823">
    <property type="entry name" value="lambda integrase-like, N-terminal domain"/>
    <property type="match status" value="1"/>
</dbReference>
<dbReference type="EMBL" id="PYZL01000010">
    <property type="protein sequence ID" value="PTE74180.1"/>
    <property type="molecule type" value="Genomic_DNA"/>
</dbReference>
<gene>
    <name evidence="10 14" type="primary">xerC</name>
    <name evidence="14" type="ORF">BUY44_02695</name>
    <name evidence="15" type="ORF">BUY47_05220</name>
</gene>
<comment type="caution">
    <text evidence="14">The sequence shown here is derived from an EMBL/GenBank/DDBJ whole genome shotgun (WGS) entry which is preliminary data.</text>
</comment>
<dbReference type="EMBL" id="PYZI01000004">
    <property type="protein sequence ID" value="PTF14346.1"/>
    <property type="molecule type" value="Genomic_DNA"/>
</dbReference>
<feature type="active site" evidence="10">
    <location>
        <position position="169"/>
    </location>
</feature>
<evidence type="ECO:0000256" key="9">
    <source>
        <dbReference type="ARBA" id="ARBA00023306"/>
    </source>
</evidence>
<dbReference type="InterPro" id="IPR013762">
    <property type="entry name" value="Integrase-like_cat_sf"/>
</dbReference>
<organism evidence="14 17">
    <name type="scientific">Staphylococcus devriesei</name>
    <dbReference type="NCBI Taxonomy" id="586733"/>
    <lineage>
        <taxon>Bacteria</taxon>
        <taxon>Bacillati</taxon>
        <taxon>Bacillota</taxon>
        <taxon>Bacilli</taxon>
        <taxon>Bacillales</taxon>
        <taxon>Staphylococcaceae</taxon>
        <taxon>Staphylococcus</taxon>
    </lineage>
</organism>
<protein>
    <recommendedName>
        <fullName evidence="10 11">Tyrosine recombinase XerC</fullName>
    </recommendedName>
</protein>
<evidence type="ECO:0000313" key="17">
    <source>
        <dbReference type="Proteomes" id="UP000242547"/>
    </source>
</evidence>
<reference evidence="15" key="2">
    <citation type="submission" date="2018-03" db="EMBL/GenBank/DDBJ databases">
        <authorList>
            <person name="Naushad S."/>
        </authorList>
    </citation>
    <scope>NUCLEOTIDE SEQUENCE</scope>
    <source>
        <strain evidence="15">SNUC 1409</strain>
    </source>
</reference>
<comment type="subunit">
    <text evidence="10">Forms a cyclic heterotetrameric complex composed of two molecules of XerC and two molecules of XerD.</text>
</comment>
<dbReference type="Pfam" id="PF02899">
    <property type="entry name" value="Phage_int_SAM_1"/>
    <property type="match status" value="1"/>
</dbReference>
<dbReference type="Proteomes" id="UP000242088">
    <property type="component" value="Unassembled WGS sequence"/>
</dbReference>
<feature type="domain" description="Tyr recombinase" evidence="12">
    <location>
        <begin position="105"/>
        <end position="286"/>
    </location>
</feature>
<evidence type="ECO:0000256" key="6">
    <source>
        <dbReference type="ARBA" id="ARBA00022908"/>
    </source>
</evidence>
<dbReference type="InterPro" id="IPR044068">
    <property type="entry name" value="CB"/>
</dbReference>
<feature type="active site" description="O-(3'-phospho-DNA)-tyrosine intermediate" evidence="10">
    <location>
        <position position="273"/>
    </location>
</feature>
<keyword evidence="7 10" id="KW-0238">DNA-binding</keyword>
<keyword evidence="8 10" id="KW-0233">DNA recombination</keyword>
<evidence type="ECO:0000256" key="4">
    <source>
        <dbReference type="ARBA" id="ARBA00022618"/>
    </source>
</evidence>
<keyword evidence="3 10" id="KW-0963">Cytoplasm</keyword>
<dbReference type="AlphaFoldDB" id="A0A2K4DPF5"/>
<dbReference type="Gene3D" id="1.10.150.130">
    <property type="match status" value="1"/>
</dbReference>
<comment type="function">
    <text evidence="10">Site-specific tyrosine recombinase, which acts by catalyzing the cutting and rejoining of the recombining DNA molecules. The XerC-XerD complex is essential to convert dimers of the bacterial chromosome into monomers to permit their segregation at cell division. It also contributes to the segregational stability of plasmids.</text>
</comment>
<feature type="active site" evidence="10">
    <location>
        <position position="238"/>
    </location>
</feature>
<sequence>MKEIQEIFLNMLKVERNFSAHTLKSYHDDLIQFNHFLDQELLNLKTFEYKDARNYLSFLYSQNLKRTTVSRKISTLRTFYEFWMTQDESIINPFVQLVHPKKEQYLPQFFYEEEMEELFKTVAKDSKKGLRDRVILELLYATGIRVSELVNIKLSDIDMSLPGVKVLGKGNKERFVPFGEFCRQSIEQYLNEFKPVQHARHSFLIVNMKGEAITERGVRHVLNDIVKRTAGVTDIHPHKLRHTFATHLLNQGADLRTVQSLLGHVNLSTTGKYTHVSNQQLRKVYLNAHPRAKKESK</sequence>
<dbReference type="Gene3D" id="1.10.443.10">
    <property type="entry name" value="Intergrase catalytic core"/>
    <property type="match status" value="1"/>
</dbReference>
<dbReference type="NCBIfam" id="NF001399">
    <property type="entry name" value="PRK00283.1"/>
    <property type="match status" value="1"/>
</dbReference>
<name>A0A2K4DPF5_9STAP</name>
<feature type="active site" evidence="10">
    <location>
        <position position="264"/>
    </location>
</feature>
<reference evidence="14" key="3">
    <citation type="submission" date="2018-03" db="EMBL/GenBank/DDBJ databases">
        <authorList>
            <person name="Keele B.F."/>
        </authorList>
    </citation>
    <scope>NUCLEOTIDE SEQUENCE</scope>
    <source>
        <strain evidence="14">SNUC 761</strain>
    </source>
</reference>
<dbReference type="GO" id="GO:0006313">
    <property type="term" value="P:DNA transposition"/>
    <property type="evidence" value="ECO:0007669"/>
    <property type="project" value="UniProtKB-UniRule"/>
</dbReference>
<dbReference type="GO" id="GO:0003677">
    <property type="term" value="F:DNA binding"/>
    <property type="evidence" value="ECO:0007669"/>
    <property type="project" value="UniProtKB-UniRule"/>
</dbReference>
<keyword evidence="9 10" id="KW-0131">Cell cycle</keyword>
<keyword evidence="6 10" id="KW-0229">DNA integration</keyword>
<comment type="similarity">
    <text evidence="2 10">Belongs to the 'phage' integrase family. XerC subfamily.</text>
</comment>
<dbReference type="InterPro" id="IPR010998">
    <property type="entry name" value="Integrase_recombinase_N"/>
</dbReference>
<dbReference type="PANTHER" id="PTHR30349:SF77">
    <property type="entry name" value="TYROSINE RECOMBINASE XERC"/>
    <property type="match status" value="1"/>
</dbReference>
<dbReference type="RefSeq" id="WP_103166261.1">
    <property type="nucleotide sequence ID" value="NZ_JAHCOZ010000001.1"/>
</dbReference>
<evidence type="ECO:0000313" key="16">
    <source>
        <dbReference type="Proteomes" id="UP000242088"/>
    </source>
</evidence>
<evidence type="ECO:0000259" key="13">
    <source>
        <dbReference type="PROSITE" id="PS51900"/>
    </source>
</evidence>
<feature type="active site" evidence="10">
    <location>
        <position position="241"/>
    </location>
</feature>
<dbReference type="NCBIfam" id="TIGR02224">
    <property type="entry name" value="recomb_XerC"/>
    <property type="match status" value="1"/>
</dbReference>